<sequence length="306" mass="34094">MLVYLVISSPKASTLLVVTSTSLDATLDTARGRGDHASGKAECITWLTTLRVWSWACESSRLHLCRPRLGQPLLQIASYGPNHYAGDHLCHSLHLSKAPPSSNGAYWKLPRELLSNLDVVSAIRAEAGLLLDKMTSDPTSNYGAMWYGWLKRVKTQLQRCHRHHLATMKSNLNHLQLKLLAAQRHLDWSGAGEGDVELAQQALHQAKIEHRQHLQDRQFDFHANTNERGTAHFFRRPAGSKVPIAKANVGGVAVTVPSVVQAAFTDHWRSIMVTPTDANPPNRAQRRAVTRTIARRLTPAQREELD</sequence>
<comment type="caution">
    <text evidence="1">The sequence shown here is derived from an EMBL/GenBank/DDBJ whole genome shotgun (WGS) entry which is preliminary data.</text>
</comment>
<name>A0A1V9YIN6_9STRA</name>
<dbReference type="AlphaFoldDB" id="A0A1V9YIN6"/>
<reference evidence="1 2" key="1">
    <citation type="journal article" date="2014" name="Genome Biol. Evol.">
        <title>The secreted proteins of Achlya hypogyna and Thraustotheca clavata identify the ancestral oomycete secretome and reveal gene acquisitions by horizontal gene transfer.</title>
        <authorList>
            <person name="Misner I."/>
            <person name="Blouin N."/>
            <person name="Leonard G."/>
            <person name="Richards T.A."/>
            <person name="Lane C.E."/>
        </authorList>
    </citation>
    <scope>NUCLEOTIDE SEQUENCE [LARGE SCALE GENOMIC DNA]</scope>
    <source>
        <strain evidence="1 2">ATCC 34112</strain>
    </source>
</reference>
<dbReference type="STRING" id="74557.A0A1V9YIN6"/>
<dbReference type="EMBL" id="JNBS01003713">
    <property type="protein sequence ID" value="OQR85572.1"/>
    <property type="molecule type" value="Genomic_DNA"/>
</dbReference>
<organism evidence="1 2">
    <name type="scientific">Thraustotheca clavata</name>
    <dbReference type="NCBI Taxonomy" id="74557"/>
    <lineage>
        <taxon>Eukaryota</taxon>
        <taxon>Sar</taxon>
        <taxon>Stramenopiles</taxon>
        <taxon>Oomycota</taxon>
        <taxon>Saprolegniomycetes</taxon>
        <taxon>Saprolegniales</taxon>
        <taxon>Achlyaceae</taxon>
        <taxon>Thraustotheca</taxon>
    </lineage>
</organism>
<evidence type="ECO:0000313" key="1">
    <source>
        <dbReference type="EMBL" id="OQR85572.1"/>
    </source>
</evidence>
<proteinExistence type="predicted"/>
<gene>
    <name evidence="1" type="ORF">THRCLA_10670</name>
</gene>
<protein>
    <submittedName>
        <fullName evidence="1">Uncharacterized protein</fullName>
    </submittedName>
</protein>
<accession>A0A1V9YIN6</accession>
<dbReference type="OrthoDB" id="78628at2759"/>
<evidence type="ECO:0000313" key="2">
    <source>
        <dbReference type="Proteomes" id="UP000243217"/>
    </source>
</evidence>
<keyword evidence="2" id="KW-1185">Reference proteome</keyword>
<dbReference type="Proteomes" id="UP000243217">
    <property type="component" value="Unassembled WGS sequence"/>
</dbReference>